<reference evidence="7 8" key="1">
    <citation type="submission" date="2024-01" db="EMBL/GenBank/DDBJ databases">
        <authorList>
            <person name="Alioto T."/>
            <person name="Alioto T."/>
            <person name="Gomez Garrido J."/>
        </authorList>
    </citation>
    <scope>NUCLEOTIDE SEQUENCE [LARGE SCALE GENOMIC DNA]</scope>
</reference>
<feature type="chain" id="PRO_5043494587" evidence="6">
    <location>
        <begin position="23"/>
        <end position="105"/>
    </location>
</feature>
<keyword evidence="3" id="KW-0964">Secreted</keyword>
<accession>A0AAV1QNC9</accession>
<dbReference type="Proteomes" id="UP001314229">
    <property type="component" value="Unassembled WGS sequence"/>
</dbReference>
<comment type="caution">
    <text evidence="7">The sequence shown here is derived from an EMBL/GenBank/DDBJ whole genome shotgun (WGS) entry which is preliminary data.</text>
</comment>
<evidence type="ECO:0000313" key="8">
    <source>
        <dbReference type="Proteomes" id="UP001314229"/>
    </source>
</evidence>
<sequence>MKYVMVFLVLSLVVLMADPGECFFRSIWRGAKAAFRGAKAGWKGPAKRQTKATTINQMSVTPSGLNLFILNTLFGVTALGFTLQERSRSANKPAVLGLHEAFEKK</sequence>
<comment type="similarity">
    <text evidence="2">Belongs to the pleurocidin family.</text>
</comment>
<comment type="subcellular location">
    <subcellularLocation>
        <location evidence="1">Secreted</location>
    </subcellularLocation>
</comment>
<dbReference type="InterPro" id="IPR012515">
    <property type="entry name" value="Antimicrobial12"/>
</dbReference>
<organism evidence="7 8">
    <name type="scientific">Scomber scombrus</name>
    <name type="common">Atlantic mackerel</name>
    <name type="synonym">Scomber vernalis</name>
    <dbReference type="NCBI Taxonomy" id="13677"/>
    <lineage>
        <taxon>Eukaryota</taxon>
        <taxon>Metazoa</taxon>
        <taxon>Chordata</taxon>
        <taxon>Craniata</taxon>
        <taxon>Vertebrata</taxon>
        <taxon>Euteleostomi</taxon>
        <taxon>Actinopterygii</taxon>
        <taxon>Neopterygii</taxon>
        <taxon>Teleostei</taxon>
        <taxon>Neoteleostei</taxon>
        <taxon>Acanthomorphata</taxon>
        <taxon>Pelagiaria</taxon>
        <taxon>Scombriformes</taxon>
        <taxon>Scombridae</taxon>
        <taxon>Scomber</taxon>
    </lineage>
</organism>
<dbReference type="AlphaFoldDB" id="A0AAV1QNC9"/>
<evidence type="ECO:0000256" key="5">
    <source>
        <dbReference type="ARBA" id="ARBA00023022"/>
    </source>
</evidence>
<keyword evidence="8" id="KW-1185">Reference proteome</keyword>
<evidence type="ECO:0000256" key="1">
    <source>
        <dbReference type="ARBA" id="ARBA00004613"/>
    </source>
</evidence>
<feature type="signal peptide" evidence="6">
    <location>
        <begin position="1"/>
        <end position="22"/>
    </location>
</feature>
<keyword evidence="5" id="KW-0044">Antibiotic</keyword>
<dbReference type="GO" id="GO:0042742">
    <property type="term" value="P:defense response to bacterium"/>
    <property type="evidence" value="ECO:0007669"/>
    <property type="project" value="UniProtKB-KW"/>
</dbReference>
<evidence type="ECO:0000256" key="3">
    <source>
        <dbReference type="ARBA" id="ARBA00022525"/>
    </source>
</evidence>
<gene>
    <name evidence="7" type="ORF">FSCOSCO3_A016057</name>
</gene>
<proteinExistence type="inferred from homology"/>
<dbReference type="GO" id="GO:0005576">
    <property type="term" value="C:extracellular region"/>
    <property type="evidence" value="ECO:0007669"/>
    <property type="project" value="UniProtKB-SubCell"/>
</dbReference>
<evidence type="ECO:0000313" key="7">
    <source>
        <dbReference type="EMBL" id="CAK6984364.1"/>
    </source>
</evidence>
<evidence type="ECO:0000256" key="2">
    <source>
        <dbReference type="ARBA" id="ARBA00007419"/>
    </source>
</evidence>
<dbReference type="Pfam" id="PF08107">
    <property type="entry name" value="Antimicrobial12"/>
    <property type="match status" value="1"/>
</dbReference>
<name>A0AAV1QNC9_SCOSC</name>
<protein>
    <submittedName>
        <fullName evidence="7">Pleurocidin-like peptide WF3</fullName>
    </submittedName>
</protein>
<dbReference type="EMBL" id="CAWUFR010001781">
    <property type="protein sequence ID" value="CAK6984364.1"/>
    <property type="molecule type" value="Genomic_DNA"/>
</dbReference>
<evidence type="ECO:0000256" key="6">
    <source>
        <dbReference type="SAM" id="SignalP"/>
    </source>
</evidence>
<evidence type="ECO:0000256" key="4">
    <source>
        <dbReference type="ARBA" id="ARBA00022529"/>
    </source>
</evidence>
<keyword evidence="6" id="KW-0732">Signal</keyword>
<keyword evidence="4" id="KW-0929">Antimicrobial</keyword>